<sequence>MIVGGEFMRNRYANNPKDSKRYDTEELRENYLVEDIFKDDQIELVYSHVDRIIFGGIKPVYKELKLEAGKEMGVDYFLERRELGIINIGGKAIVTIDGTEYELKEKDGLYVGKGNKEVSFKSVNPEEPAKLYVNSVPAHKEYETVKIDIEKANPVRLGDNKTLNKRTIYQYVHPNVCESCQLLMGLTMLEPGNAWNTMPCHTHERRMEVYFYFDMDEDTRVFHLMGEPTETRHLVVKNEECVISPSWSIHSGVGTSNYTFIWGMCGENKTFDDMDNIPMDVLR</sequence>
<gene>
    <name evidence="6" type="primary">kduI</name>
    <name evidence="7" type="ORF">HMPREF3222_00096</name>
</gene>
<dbReference type="InterPro" id="IPR014710">
    <property type="entry name" value="RmlC-like_jellyroll"/>
</dbReference>
<evidence type="ECO:0000256" key="6">
    <source>
        <dbReference type="HAMAP-Rule" id="MF_00687"/>
    </source>
</evidence>
<evidence type="ECO:0000256" key="3">
    <source>
        <dbReference type="ARBA" id="ARBA00022723"/>
    </source>
</evidence>
<dbReference type="PIRSF" id="PIRSF006625">
    <property type="entry name" value="KduI"/>
    <property type="match status" value="1"/>
</dbReference>
<feature type="binding site" evidence="6">
    <location>
        <position position="201"/>
    </location>
    <ligand>
        <name>Zn(2+)</name>
        <dbReference type="ChEBI" id="CHEBI:29105"/>
    </ligand>
</feature>
<keyword evidence="4 6" id="KW-0862">Zinc</keyword>
<comment type="pathway">
    <text evidence="6">Glycan metabolism; pectin degradation; 2-dehydro-3-deoxy-D-gluconate from pectin: step 4/5.</text>
</comment>
<dbReference type="Gene3D" id="2.60.120.10">
    <property type="entry name" value="Jelly Rolls"/>
    <property type="match status" value="1"/>
</dbReference>
<evidence type="ECO:0000256" key="5">
    <source>
        <dbReference type="ARBA" id="ARBA00023235"/>
    </source>
</evidence>
<evidence type="ECO:0000256" key="4">
    <source>
        <dbReference type="ARBA" id="ARBA00022833"/>
    </source>
</evidence>
<dbReference type="EMBL" id="LRPU01000004">
    <property type="protein sequence ID" value="KXA14850.1"/>
    <property type="molecule type" value="Genomic_DNA"/>
</dbReference>
<reference evidence="7 8" key="1">
    <citation type="submission" date="2016-01" db="EMBL/GenBank/DDBJ databases">
        <authorList>
            <person name="Oliw E.H."/>
        </authorList>
    </citation>
    <scope>NUCLEOTIDE SEQUENCE [LARGE SCALE GENOMIC DNA]</scope>
    <source>
        <strain evidence="7 8">MJR7757A</strain>
    </source>
</reference>
<dbReference type="PATRIC" id="fig|1502.174.peg.98"/>
<comment type="function">
    <text evidence="6">Catalyzes the isomerization of 5-dehydro-4-deoxy-D-glucuronate to 3-deoxy-D-glycero-2,5-hexodiulosonate.</text>
</comment>
<dbReference type="PANTHER" id="PTHR38461:SF1">
    <property type="entry name" value="4-DEOXY-L-THREO-5-HEXOSULOSE-URONATE KETOL-ISOMERASE"/>
    <property type="match status" value="1"/>
</dbReference>
<dbReference type="AlphaFoldDB" id="A0A133NEZ0"/>
<evidence type="ECO:0000313" key="8">
    <source>
        <dbReference type="Proteomes" id="UP000070646"/>
    </source>
</evidence>
<dbReference type="Gene3D" id="2.60.120.520">
    <property type="entry name" value="pectin degrading enzyme 5-keto 4- deoxyuronate isomerase, domain 1"/>
    <property type="match status" value="1"/>
</dbReference>
<organism evidence="7 8">
    <name type="scientific">Clostridium perfringens</name>
    <dbReference type="NCBI Taxonomy" id="1502"/>
    <lineage>
        <taxon>Bacteria</taxon>
        <taxon>Bacillati</taxon>
        <taxon>Bacillota</taxon>
        <taxon>Clostridia</taxon>
        <taxon>Eubacteriales</taxon>
        <taxon>Clostridiaceae</taxon>
        <taxon>Clostridium</taxon>
    </lineage>
</organism>
<comment type="catalytic activity">
    <reaction evidence="1 6">
        <text>5-dehydro-4-deoxy-D-glucuronate = 3-deoxy-D-glycero-2,5-hexodiulosonate</text>
        <dbReference type="Rhea" id="RHEA:23896"/>
        <dbReference type="ChEBI" id="CHEBI:17117"/>
        <dbReference type="ChEBI" id="CHEBI:29071"/>
        <dbReference type="EC" id="5.3.1.17"/>
    </reaction>
</comment>
<dbReference type="GO" id="GO:0042840">
    <property type="term" value="P:D-glucuronate catabolic process"/>
    <property type="evidence" value="ECO:0007669"/>
    <property type="project" value="TreeGrafter"/>
</dbReference>
<dbReference type="CDD" id="cd20294">
    <property type="entry name" value="cupin_KduI_N"/>
    <property type="match status" value="1"/>
</dbReference>
<dbReference type="PANTHER" id="PTHR38461">
    <property type="entry name" value="4-DEOXY-L-THREO-5-HEXOSULOSE-URONATE KETOL-ISOMERASE"/>
    <property type="match status" value="1"/>
</dbReference>
<dbReference type="GO" id="GO:0008270">
    <property type="term" value="F:zinc ion binding"/>
    <property type="evidence" value="ECO:0007669"/>
    <property type="project" value="UniProtKB-UniRule"/>
</dbReference>
<dbReference type="NCBIfam" id="NF002091">
    <property type="entry name" value="PRK00924.1"/>
    <property type="match status" value="1"/>
</dbReference>
<dbReference type="Pfam" id="PF04962">
    <property type="entry name" value="KduI"/>
    <property type="match status" value="1"/>
</dbReference>
<dbReference type="Proteomes" id="UP000070646">
    <property type="component" value="Unassembled WGS sequence"/>
</dbReference>
<evidence type="ECO:0000313" key="7">
    <source>
        <dbReference type="EMBL" id="KXA14850.1"/>
    </source>
</evidence>
<comment type="caution">
    <text evidence="7">The sequence shown here is derived from an EMBL/GenBank/DDBJ whole genome shotgun (WGS) entry which is preliminary data.</text>
</comment>
<dbReference type="UniPathway" id="UPA00545">
    <property type="reaction ID" value="UER00826"/>
</dbReference>
<dbReference type="CDD" id="cd20491">
    <property type="entry name" value="cupin_KduI_C"/>
    <property type="match status" value="1"/>
</dbReference>
<comment type="cofactor">
    <cofactor evidence="6">
        <name>Zn(2+)</name>
        <dbReference type="ChEBI" id="CHEBI:29105"/>
    </cofactor>
    <text evidence="6">Binds 1 zinc ion per subunit.</text>
</comment>
<dbReference type="GO" id="GO:0045490">
    <property type="term" value="P:pectin catabolic process"/>
    <property type="evidence" value="ECO:0007669"/>
    <property type="project" value="UniProtKB-UniRule"/>
</dbReference>
<dbReference type="HAMAP" id="MF_00687">
    <property type="entry name" value="KduI"/>
    <property type="match status" value="1"/>
</dbReference>
<evidence type="ECO:0000256" key="1">
    <source>
        <dbReference type="ARBA" id="ARBA00000552"/>
    </source>
</evidence>
<dbReference type="SUPFAM" id="SSF51182">
    <property type="entry name" value="RmlC-like cupins"/>
    <property type="match status" value="1"/>
</dbReference>
<feature type="binding site" evidence="6">
    <location>
        <position position="250"/>
    </location>
    <ligand>
        <name>Zn(2+)</name>
        <dbReference type="ChEBI" id="CHEBI:29105"/>
    </ligand>
</feature>
<keyword evidence="5 6" id="KW-0413">Isomerase</keyword>
<evidence type="ECO:0000256" key="2">
    <source>
        <dbReference type="ARBA" id="ARBA00008086"/>
    </source>
</evidence>
<dbReference type="InterPro" id="IPR021120">
    <property type="entry name" value="KduI/IolB_isomerase"/>
</dbReference>
<dbReference type="InterPro" id="IPR007045">
    <property type="entry name" value="KduI"/>
</dbReference>
<dbReference type="InterPro" id="IPR011051">
    <property type="entry name" value="RmlC_Cupin_sf"/>
</dbReference>
<dbReference type="EC" id="5.3.1.17" evidence="6"/>
<dbReference type="InterPro" id="IPR027449">
    <property type="entry name" value="KduI_N"/>
</dbReference>
<comment type="similarity">
    <text evidence="2 6">Belongs to the KduI family.</text>
</comment>
<keyword evidence="3 6" id="KW-0479">Metal-binding</keyword>
<feature type="binding site" evidence="6">
    <location>
        <position position="208"/>
    </location>
    <ligand>
        <name>Zn(2+)</name>
        <dbReference type="ChEBI" id="CHEBI:29105"/>
    </ligand>
</feature>
<dbReference type="GO" id="GO:0019698">
    <property type="term" value="P:D-galacturonate catabolic process"/>
    <property type="evidence" value="ECO:0007669"/>
    <property type="project" value="TreeGrafter"/>
</dbReference>
<accession>A0A133NEZ0</accession>
<proteinExistence type="inferred from homology"/>
<name>A0A133NEZ0_CLOPF</name>
<protein>
    <recommendedName>
        <fullName evidence="6">4-deoxy-L-threo-5-hexosulose-uronate ketol-isomerase</fullName>
        <ecNumber evidence="6">5.3.1.17</ecNumber>
    </recommendedName>
    <alternativeName>
        <fullName evidence="6">5-keto-4-deoxyuronate isomerase</fullName>
    </alternativeName>
    <alternativeName>
        <fullName evidence="6">DKI isomerase</fullName>
    </alternativeName>
</protein>
<feature type="binding site" evidence="6">
    <location>
        <position position="203"/>
    </location>
    <ligand>
        <name>Zn(2+)</name>
        <dbReference type="ChEBI" id="CHEBI:29105"/>
    </ligand>
</feature>
<dbReference type="GO" id="GO:0008697">
    <property type="term" value="F:4-deoxy-L-threo-5-hexosulose-uronate ketol-isomerase activity"/>
    <property type="evidence" value="ECO:0007669"/>
    <property type="project" value="UniProtKB-UniRule"/>
</dbReference>